<dbReference type="PROSITE" id="PS01047">
    <property type="entry name" value="HMA_1"/>
    <property type="match status" value="1"/>
</dbReference>
<dbReference type="Pfam" id="PF00403">
    <property type="entry name" value="HMA"/>
    <property type="match status" value="1"/>
</dbReference>
<gene>
    <name evidence="3" type="ORF">H9L01_04720</name>
</gene>
<name>A0A7G9S1D7_9FIRM</name>
<protein>
    <submittedName>
        <fullName evidence="3">Heavy-metal-associated domain-containing protein</fullName>
    </submittedName>
</protein>
<reference evidence="3 4" key="1">
    <citation type="submission" date="2020-08" db="EMBL/GenBank/DDBJ databases">
        <title>Genome sequence of Erysipelothrix inopinata DSM 15511T.</title>
        <authorList>
            <person name="Hyun D.-W."/>
            <person name="Bae J.-W."/>
        </authorList>
    </citation>
    <scope>NUCLEOTIDE SEQUENCE [LARGE SCALE GENOMIC DNA]</scope>
    <source>
        <strain evidence="3 4">DSM 15511</strain>
    </source>
</reference>
<dbReference type="PRINTS" id="PR00944">
    <property type="entry name" value="CUEXPORT"/>
</dbReference>
<dbReference type="GO" id="GO:0005507">
    <property type="term" value="F:copper ion binding"/>
    <property type="evidence" value="ECO:0007669"/>
    <property type="project" value="InterPro"/>
</dbReference>
<dbReference type="InterPro" id="IPR036163">
    <property type="entry name" value="HMA_dom_sf"/>
</dbReference>
<evidence type="ECO:0000259" key="2">
    <source>
        <dbReference type="PROSITE" id="PS50846"/>
    </source>
</evidence>
<proteinExistence type="predicted"/>
<dbReference type="GO" id="GO:0006825">
    <property type="term" value="P:copper ion transport"/>
    <property type="evidence" value="ECO:0007669"/>
    <property type="project" value="InterPro"/>
</dbReference>
<dbReference type="InterPro" id="IPR017969">
    <property type="entry name" value="Heavy-metal-associated_CS"/>
</dbReference>
<evidence type="ECO:0000256" key="1">
    <source>
        <dbReference type="ARBA" id="ARBA00022723"/>
    </source>
</evidence>
<organism evidence="3 4">
    <name type="scientific">Erysipelothrix inopinata</name>
    <dbReference type="NCBI Taxonomy" id="225084"/>
    <lineage>
        <taxon>Bacteria</taxon>
        <taxon>Bacillati</taxon>
        <taxon>Bacillota</taxon>
        <taxon>Erysipelotrichia</taxon>
        <taxon>Erysipelotrichales</taxon>
        <taxon>Erysipelotrichaceae</taxon>
        <taxon>Erysipelothrix</taxon>
    </lineage>
</organism>
<dbReference type="InterPro" id="IPR000428">
    <property type="entry name" value="Cu-bd"/>
</dbReference>
<dbReference type="RefSeq" id="WP_187534861.1">
    <property type="nucleotide sequence ID" value="NZ_CBCSHU010000003.1"/>
</dbReference>
<evidence type="ECO:0000313" key="4">
    <source>
        <dbReference type="Proteomes" id="UP000515928"/>
    </source>
</evidence>
<dbReference type="AlphaFoldDB" id="A0A7G9S1D7"/>
<keyword evidence="4" id="KW-1185">Reference proteome</keyword>
<feature type="domain" description="HMA" evidence="2">
    <location>
        <begin position="1"/>
        <end position="66"/>
    </location>
</feature>
<accession>A0A7G9S1D7</accession>
<dbReference type="CDD" id="cd00371">
    <property type="entry name" value="HMA"/>
    <property type="match status" value="1"/>
</dbReference>
<dbReference type="Gene3D" id="3.30.70.100">
    <property type="match status" value="1"/>
</dbReference>
<dbReference type="PROSITE" id="PS50846">
    <property type="entry name" value="HMA_2"/>
    <property type="match status" value="1"/>
</dbReference>
<dbReference type="EMBL" id="CP060715">
    <property type="protein sequence ID" value="QNN61662.1"/>
    <property type="molecule type" value="Genomic_DNA"/>
</dbReference>
<dbReference type="InterPro" id="IPR006121">
    <property type="entry name" value="HMA_dom"/>
</dbReference>
<sequence>MEKQYLVEGMTCNHCKARVEKAIEAVEGAEVVSIDVDSKQAILNVENEDVAMEVKEAVANSGYALKE</sequence>
<dbReference type="Proteomes" id="UP000515928">
    <property type="component" value="Chromosome"/>
</dbReference>
<evidence type="ECO:0000313" key="3">
    <source>
        <dbReference type="EMBL" id="QNN61662.1"/>
    </source>
</evidence>
<dbReference type="KEGG" id="eio:H9L01_04720"/>
<keyword evidence="1" id="KW-0479">Metal-binding</keyword>
<dbReference type="SUPFAM" id="SSF55008">
    <property type="entry name" value="HMA, heavy metal-associated domain"/>
    <property type="match status" value="1"/>
</dbReference>